<dbReference type="KEGG" id="aon:DEH84_06945"/>
<feature type="domain" description="DUF7192" evidence="1">
    <location>
        <begin position="44"/>
        <end position="195"/>
    </location>
</feature>
<reference evidence="2 3" key="1">
    <citation type="submission" date="2018-05" db="EMBL/GenBank/DDBJ databases">
        <title>complete genome sequence of Aquabacterium olei NBRC 110486.</title>
        <authorList>
            <person name="Tang B."/>
            <person name="Chang J."/>
            <person name="Zhang L."/>
            <person name="Yang H."/>
        </authorList>
    </citation>
    <scope>NUCLEOTIDE SEQUENCE [LARGE SCALE GENOMIC DNA]</scope>
    <source>
        <strain evidence="2 3">NBRC 110486</strain>
    </source>
</reference>
<dbReference type="EMBL" id="CP029210">
    <property type="protein sequence ID" value="AWI53196.1"/>
    <property type="molecule type" value="Genomic_DNA"/>
</dbReference>
<gene>
    <name evidence="2" type="ORF">DEH84_06945</name>
</gene>
<organism evidence="2 3">
    <name type="scientific">Aquabacterium olei</name>
    <dbReference type="NCBI Taxonomy" id="1296669"/>
    <lineage>
        <taxon>Bacteria</taxon>
        <taxon>Pseudomonadati</taxon>
        <taxon>Pseudomonadota</taxon>
        <taxon>Betaproteobacteria</taxon>
        <taxon>Burkholderiales</taxon>
        <taxon>Aquabacterium</taxon>
    </lineage>
</organism>
<evidence type="ECO:0000313" key="2">
    <source>
        <dbReference type="EMBL" id="AWI53196.1"/>
    </source>
</evidence>
<dbReference type="Proteomes" id="UP000244892">
    <property type="component" value="Chromosome"/>
</dbReference>
<proteinExistence type="predicted"/>
<dbReference type="Pfam" id="PF23822">
    <property type="entry name" value="DUF7192"/>
    <property type="match status" value="1"/>
</dbReference>
<protein>
    <recommendedName>
        <fullName evidence="1">DUF7192 domain-containing protein</fullName>
    </recommendedName>
</protein>
<evidence type="ECO:0000259" key="1">
    <source>
        <dbReference type="Pfam" id="PF23822"/>
    </source>
</evidence>
<dbReference type="AlphaFoldDB" id="A0A2U8FSF0"/>
<keyword evidence="3" id="KW-1185">Reference proteome</keyword>
<dbReference type="RefSeq" id="WP_109035996.1">
    <property type="nucleotide sequence ID" value="NZ_CP029210.1"/>
</dbReference>
<evidence type="ECO:0000313" key="3">
    <source>
        <dbReference type="Proteomes" id="UP000244892"/>
    </source>
</evidence>
<sequence>MFDRPEVNYLRFDSTGELVRFADERIAMSPDVRANALYGDTGRVEEAQKLMEQFAAELATTFTTDEACVAGAFPIVPEALMGEPECMRMPTEQAGELAPLTIFVDLTTSGGIPAQEIMIRGTSTLALVMALSAQRPVSLEVGCAMDGRRAASGLRAGERLSVISTVIDTAPLDVATAAWYLTSADAARRLIYRLQGHSRVHNSSGGWPRLDGVPYGAPSDPKAEARMREILDLPGEALFLPAVSAYQSEDMRRQLTDPVGWIREKLEQFGK</sequence>
<dbReference type="InterPro" id="IPR055616">
    <property type="entry name" value="DUF7192"/>
</dbReference>
<name>A0A2U8FSF0_9BURK</name>
<accession>A0A2U8FSF0</accession>